<dbReference type="Proteomes" id="UP001239909">
    <property type="component" value="Unassembled WGS sequence"/>
</dbReference>
<dbReference type="EMBL" id="BSYI01000050">
    <property type="protein sequence ID" value="GMG85071.1"/>
    <property type="molecule type" value="Genomic_DNA"/>
</dbReference>
<proteinExistence type="inferred from homology"/>
<dbReference type="PANTHER" id="PTHR43713:SF3">
    <property type="entry name" value="GLUTAMATE-1-SEMIALDEHYDE 2,1-AMINOMUTASE 1, CHLOROPLASTIC-RELATED"/>
    <property type="match status" value="1"/>
</dbReference>
<dbReference type="InterPro" id="IPR015421">
    <property type="entry name" value="PyrdxlP-dep_Trfase_major"/>
</dbReference>
<dbReference type="InterPro" id="IPR015424">
    <property type="entry name" value="PyrdxlP-dep_Trfase"/>
</dbReference>
<keyword evidence="2 3" id="KW-0663">Pyridoxal phosphate</keyword>
<evidence type="ECO:0000256" key="1">
    <source>
        <dbReference type="ARBA" id="ARBA00001933"/>
    </source>
</evidence>
<keyword evidence="4" id="KW-0808">Transferase</keyword>
<dbReference type="SUPFAM" id="SSF53383">
    <property type="entry name" value="PLP-dependent transferases"/>
    <property type="match status" value="1"/>
</dbReference>
<organism evidence="4 5">
    <name type="scientific">Paralimibaculum aggregatum</name>
    <dbReference type="NCBI Taxonomy" id="3036245"/>
    <lineage>
        <taxon>Bacteria</taxon>
        <taxon>Pseudomonadati</taxon>
        <taxon>Pseudomonadota</taxon>
        <taxon>Alphaproteobacteria</taxon>
        <taxon>Rhodobacterales</taxon>
        <taxon>Paracoccaceae</taxon>
        <taxon>Paralimibaculum</taxon>
    </lineage>
</organism>
<dbReference type="InterPro" id="IPR005814">
    <property type="entry name" value="Aminotrans_3"/>
</dbReference>
<dbReference type="GO" id="GO:0008483">
    <property type="term" value="F:transaminase activity"/>
    <property type="evidence" value="ECO:0007669"/>
    <property type="project" value="UniProtKB-KW"/>
</dbReference>
<gene>
    <name evidence="4" type="ORF">LNKW23_42870</name>
</gene>
<dbReference type="PANTHER" id="PTHR43713">
    <property type="entry name" value="GLUTAMATE-1-SEMIALDEHYDE 2,1-AMINOMUTASE"/>
    <property type="match status" value="1"/>
</dbReference>
<dbReference type="Pfam" id="PF00202">
    <property type="entry name" value="Aminotran_3"/>
    <property type="match status" value="1"/>
</dbReference>
<comment type="caution">
    <text evidence="4">The sequence shown here is derived from an EMBL/GenBank/DDBJ whole genome shotgun (WGS) entry which is preliminary data.</text>
</comment>
<dbReference type="InterPro" id="IPR015422">
    <property type="entry name" value="PyrdxlP-dep_Trfase_small"/>
</dbReference>
<accession>A0ABQ6LSM8</accession>
<dbReference type="Gene3D" id="3.40.640.10">
    <property type="entry name" value="Type I PLP-dependent aspartate aminotransferase-like (Major domain)"/>
    <property type="match status" value="1"/>
</dbReference>
<evidence type="ECO:0000256" key="3">
    <source>
        <dbReference type="RuleBase" id="RU003560"/>
    </source>
</evidence>
<dbReference type="InterPro" id="IPR049704">
    <property type="entry name" value="Aminotrans_3_PPA_site"/>
</dbReference>
<keyword evidence="4" id="KW-0032">Aminotransferase</keyword>
<comment type="similarity">
    <text evidence="3">Belongs to the class-III pyridoxal-phosphate-dependent aminotransferase family.</text>
</comment>
<evidence type="ECO:0000256" key="2">
    <source>
        <dbReference type="ARBA" id="ARBA00022898"/>
    </source>
</evidence>
<keyword evidence="5" id="KW-1185">Reference proteome</keyword>
<comment type="cofactor">
    <cofactor evidence="1">
        <name>pyridoxal 5'-phosphate</name>
        <dbReference type="ChEBI" id="CHEBI:597326"/>
    </cofactor>
</comment>
<protein>
    <submittedName>
        <fullName evidence="4">Aminotransferase class III-fold pyridoxal phosphate-dependent enzyme</fullName>
    </submittedName>
</protein>
<name>A0ABQ6LSM8_9RHOB</name>
<evidence type="ECO:0000313" key="4">
    <source>
        <dbReference type="EMBL" id="GMG85071.1"/>
    </source>
</evidence>
<dbReference type="PROSITE" id="PS00600">
    <property type="entry name" value="AA_TRANSFER_CLASS_3"/>
    <property type="match status" value="1"/>
</dbReference>
<sequence>MAGHPAQFRNDPRPLARDAALRARAARVIPGGMWGHMNAARLPQGYPQFFASAAGTRLRDVDGNEYVDFMCAFGPMILGYGDPEVEAAAAAQRGRMDIANGPGEALVELAELMVETVPAADWAMFAKNGTDATTACLMIARAETGRRKILVARGAYHGSAPWCTPWPAGTTAEDRAHLLPFEFNDPASLTEAAAAAEGDLAGILVSAFRHDARTDQELTRPDFAAAARALADRHGAALILDDVRAGFRLHLGGSWEPLGVRPDLAAWSKALGNGHAIAAVTGNDAMRAAAQRIFVTGSFWCGAAAMAAATATLRKLHRIGAVAHMEAMGQMLREGIAAQAAALGLGLRQTGPAQLPMMLFDDDPDLAKGSLFCVTALDHGVYMHPWHDMFLSAAHTEEDIRIALAATRKGLEAVARAQP</sequence>
<reference evidence="4 5" key="1">
    <citation type="submission" date="2023-04" db="EMBL/GenBank/DDBJ databases">
        <title>Marinoamorphus aggregata gen. nov., sp. Nov., isolate from tissue of brittle star Ophioplocus japonicus.</title>
        <authorList>
            <person name="Kawano K."/>
            <person name="Sawayama S."/>
            <person name="Nakagawa S."/>
        </authorList>
    </citation>
    <scope>NUCLEOTIDE SEQUENCE [LARGE SCALE GENOMIC DNA]</scope>
    <source>
        <strain evidence="4 5">NKW23</strain>
    </source>
</reference>
<evidence type="ECO:0000313" key="5">
    <source>
        <dbReference type="Proteomes" id="UP001239909"/>
    </source>
</evidence>
<dbReference type="RefSeq" id="WP_285674309.1">
    <property type="nucleotide sequence ID" value="NZ_BSYI01000050.1"/>
</dbReference>
<dbReference type="Gene3D" id="3.90.1150.10">
    <property type="entry name" value="Aspartate Aminotransferase, domain 1"/>
    <property type="match status" value="1"/>
</dbReference>